<evidence type="ECO:0000313" key="2">
    <source>
        <dbReference type="Proteomes" id="UP000656077"/>
    </source>
</evidence>
<organism evidence="1 2">
    <name type="scientific">Clostridium chromiireducens</name>
    <dbReference type="NCBI Taxonomy" id="225345"/>
    <lineage>
        <taxon>Bacteria</taxon>
        <taxon>Bacillati</taxon>
        <taxon>Bacillota</taxon>
        <taxon>Clostridia</taxon>
        <taxon>Eubacteriales</taxon>
        <taxon>Clostridiaceae</taxon>
        <taxon>Clostridium</taxon>
    </lineage>
</organism>
<reference evidence="1" key="1">
    <citation type="submission" date="2019-12" db="EMBL/GenBank/DDBJ databases">
        <title>Microbes associate with the intestines of laboratory mice.</title>
        <authorList>
            <person name="Navarre W."/>
            <person name="Wong E."/>
        </authorList>
    </citation>
    <scope>NUCLEOTIDE SEQUENCE</scope>
    <source>
        <strain evidence="1">NM79_F5</strain>
    </source>
</reference>
<dbReference type="EMBL" id="WSRQ01000011">
    <property type="protein sequence ID" value="MVX63861.1"/>
    <property type="molecule type" value="Genomic_DNA"/>
</dbReference>
<evidence type="ECO:0000313" key="1">
    <source>
        <dbReference type="EMBL" id="MVX63861.1"/>
    </source>
</evidence>
<dbReference type="AlphaFoldDB" id="A0A964W1V3"/>
<accession>A0A964W1V3</accession>
<proteinExistence type="predicted"/>
<gene>
    <name evidence="1" type="ORF">GKZ28_09155</name>
</gene>
<name>A0A964W1V3_9CLOT</name>
<dbReference type="Proteomes" id="UP000656077">
    <property type="component" value="Unassembled WGS sequence"/>
</dbReference>
<comment type="caution">
    <text evidence="1">The sequence shown here is derived from an EMBL/GenBank/DDBJ whole genome shotgun (WGS) entry which is preliminary data.</text>
</comment>
<dbReference type="RefSeq" id="WP_160358936.1">
    <property type="nucleotide sequence ID" value="NZ_WSRQ01000011.1"/>
</dbReference>
<protein>
    <submittedName>
        <fullName evidence="1">XRE family transcriptional regulator</fullName>
    </submittedName>
</protein>
<sequence length="164" mass="18663">MDKTEKLKNTILSKYSSIREFSKIAEIPSTTLTSALDKGIGGMAVDRIIKICEILNIDIKTFEPINDSLNKSLSKKETILLENYNKLNNLGKEKLIEYSNDLTEAPKYINANENIKELITATKEEPRTLQNLNPTLLAAHDDDLTQDEKIEMDIRILEALKKRK</sequence>